<dbReference type="RefSeq" id="XP_023623495.1">
    <property type="nucleotide sequence ID" value="XM_023767727.1"/>
</dbReference>
<sequence>MNYCPGRATQFAYPTQRQVSGNPHELQYLQVGPQTGSLQNFTAFECDTELRCSDHGCNGRTFSSWHNYQRHVQEKRGAFITECPFCGLVFSRKSNRDSHISYRRCKGLKALSQEDGYLLGDVHGLGVPGERNG</sequence>
<dbReference type="SUPFAM" id="SSF57667">
    <property type="entry name" value="beta-beta-alpha zinc fingers"/>
    <property type="match status" value="1"/>
</dbReference>
<dbReference type="OrthoDB" id="5366256at2759"/>
<dbReference type="Proteomes" id="UP000225277">
    <property type="component" value="Unassembled WGS sequence"/>
</dbReference>
<organism evidence="2 3">
    <name type="scientific">Ramularia collo-cygni</name>
    <dbReference type="NCBI Taxonomy" id="112498"/>
    <lineage>
        <taxon>Eukaryota</taxon>
        <taxon>Fungi</taxon>
        <taxon>Dikarya</taxon>
        <taxon>Ascomycota</taxon>
        <taxon>Pezizomycotina</taxon>
        <taxon>Dothideomycetes</taxon>
        <taxon>Dothideomycetidae</taxon>
        <taxon>Mycosphaerellales</taxon>
        <taxon>Mycosphaerellaceae</taxon>
        <taxon>Ramularia</taxon>
    </lineage>
</organism>
<dbReference type="EMBL" id="FJUY01000003">
    <property type="protein sequence ID" value="CZT16602.1"/>
    <property type="molecule type" value="Genomic_DNA"/>
</dbReference>
<feature type="domain" description="C2H2-type" evidence="1">
    <location>
        <begin position="82"/>
        <end position="100"/>
    </location>
</feature>
<evidence type="ECO:0000313" key="3">
    <source>
        <dbReference type="Proteomes" id="UP000225277"/>
    </source>
</evidence>
<dbReference type="Gene3D" id="3.30.160.60">
    <property type="entry name" value="Classic Zinc Finger"/>
    <property type="match status" value="1"/>
</dbReference>
<protein>
    <recommendedName>
        <fullName evidence="1">C2H2-type domain-containing protein</fullName>
    </recommendedName>
</protein>
<accession>A0A2D3UMJ9</accession>
<dbReference type="Pfam" id="PF00096">
    <property type="entry name" value="zf-C2H2"/>
    <property type="match status" value="1"/>
</dbReference>
<evidence type="ECO:0000313" key="2">
    <source>
        <dbReference type="EMBL" id="CZT16602.1"/>
    </source>
</evidence>
<name>A0A2D3UMJ9_9PEZI</name>
<dbReference type="InterPro" id="IPR013087">
    <property type="entry name" value="Znf_C2H2_type"/>
</dbReference>
<reference evidence="2 3" key="1">
    <citation type="submission" date="2016-03" db="EMBL/GenBank/DDBJ databases">
        <authorList>
            <person name="Ploux O."/>
        </authorList>
    </citation>
    <scope>NUCLEOTIDE SEQUENCE [LARGE SCALE GENOMIC DNA]</scope>
    <source>
        <strain evidence="2 3">URUG2</strain>
    </source>
</reference>
<dbReference type="GeneID" id="35597652"/>
<dbReference type="AlphaFoldDB" id="A0A2D3UMJ9"/>
<proteinExistence type="predicted"/>
<dbReference type="InterPro" id="IPR036236">
    <property type="entry name" value="Znf_C2H2_sf"/>
</dbReference>
<keyword evidence="3" id="KW-1185">Reference proteome</keyword>
<evidence type="ECO:0000259" key="1">
    <source>
        <dbReference type="Pfam" id="PF00096"/>
    </source>
</evidence>
<gene>
    <name evidence="2" type="ORF">RCC_02436</name>
</gene>